<accession>A0ABQ9FCJ7</accession>
<evidence type="ECO:0000313" key="6">
    <source>
        <dbReference type="EMBL" id="KAJ8314162.1"/>
    </source>
</evidence>
<feature type="transmembrane region" description="Helical" evidence="5">
    <location>
        <begin position="445"/>
        <end position="463"/>
    </location>
</feature>
<dbReference type="InterPro" id="IPR036259">
    <property type="entry name" value="MFS_trans_sf"/>
</dbReference>
<feature type="transmembrane region" description="Helical" evidence="5">
    <location>
        <begin position="361"/>
        <end position="382"/>
    </location>
</feature>
<reference evidence="6 7" key="1">
    <citation type="submission" date="2022-12" db="EMBL/GenBank/DDBJ databases">
        <title>Chromosome-level genome of Tegillarca granosa.</title>
        <authorList>
            <person name="Kim J."/>
        </authorList>
    </citation>
    <scope>NUCLEOTIDE SEQUENCE [LARGE SCALE GENOMIC DNA]</scope>
    <source>
        <strain evidence="6">Teg-2019</strain>
        <tissue evidence="6">Adductor muscle</tissue>
    </source>
</reference>
<organism evidence="6 7">
    <name type="scientific">Tegillarca granosa</name>
    <name type="common">Malaysian cockle</name>
    <name type="synonym">Anadara granosa</name>
    <dbReference type="NCBI Taxonomy" id="220873"/>
    <lineage>
        <taxon>Eukaryota</taxon>
        <taxon>Metazoa</taxon>
        <taxon>Spiralia</taxon>
        <taxon>Lophotrochozoa</taxon>
        <taxon>Mollusca</taxon>
        <taxon>Bivalvia</taxon>
        <taxon>Autobranchia</taxon>
        <taxon>Pteriomorphia</taxon>
        <taxon>Arcoida</taxon>
        <taxon>Arcoidea</taxon>
        <taxon>Arcidae</taxon>
        <taxon>Tegillarca</taxon>
    </lineage>
</organism>
<comment type="caution">
    <text evidence="6">The sequence shown here is derived from an EMBL/GenBank/DDBJ whole genome shotgun (WGS) entry which is preliminary data.</text>
</comment>
<dbReference type="Pfam" id="PF00083">
    <property type="entry name" value="Sugar_tr"/>
    <property type="match status" value="1"/>
</dbReference>
<feature type="transmembrane region" description="Helical" evidence="5">
    <location>
        <begin position="200"/>
        <end position="222"/>
    </location>
</feature>
<name>A0ABQ9FCJ7_TEGGR</name>
<keyword evidence="2 5" id="KW-0812">Transmembrane</keyword>
<keyword evidence="7" id="KW-1185">Reference proteome</keyword>
<dbReference type="Pfam" id="PF07690">
    <property type="entry name" value="MFS_1"/>
    <property type="match status" value="1"/>
</dbReference>
<comment type="subcellular location">
    <subcellularLocation>
        <location evidence="1">Membrane</location>
        <topology evidence="1">Multi-pass membrane protein</topology>
    </subcellularLocation>
</comment>
<evidence type="ECO:0000256" key="3">
    <source>
        <dbReference type="ARBA" id="ARBA00022989"/>
    </source>
</evidence>
<dbReference type="Proteomes" id="UP001217089">
    <property type="component" value="Unassembled WGS sequence"/>
</dbReference>
<sequence length="467" mass="52374">MSTCILKEFSKCLMIRKQIYTKNFGIKILYRDLTLTDSSLGIKCNCDYKKLRLNSKFRMCSIPGLTNDTFLSQGVWHDVLVNNTIPEIKKDGEYVNSECKIYQSPMNGTNVTTQDKCHRWVYDQSVLQSTVISEMNLVCDDFIYQSHAGMVYFGGLLCGALVMGVLADIIGRKPVLCICVLVMLLSNLAIVWIPNFIGYVILRFIAGVVNIGCFDAAFVIGLELVGPSKRAFTGIAIEFIWCLGESKVAVLTMTVTRFIPESPRWLISKGKIKKAMKILQRAAKINKVKLPENVSFYDQEENTGLLQFLPLLKSPRLLEPEYDIFNTTTNTYTKKGYMHMLIIAMGYFGLTLNTGRLGGDVYINFLVTIIVEFLGYGICYLLMDRIGRRPVLCGSMLLGALHWITILLSNIGKCCVSVAFSLVFVFTPEMFPTTNRGFILGLSDMAWRIGGMASPYIASMTVLSQNH</sequence>
<evidence type="ECO:0000256" key="4">
    <source>
        <dbReference type="ARBA" id="ARBA00023136"/>
    </source>
</evidence>
<keyword evidence="4 5" id="KW-0472">Membrane</keyword>
<gene>
    <name evidence="6" type="ORF">KUTeg_008723</name>
</gene>
<dbReference type="PANTHER" id="PTHR24064">
    <property type="entry name" value="SOLUTE CARRIER FAMILY 22 MEMBER"/>
    <property type="match status" value="1"/>
</dbReference>
<feature type="transmembrane region" description="Helical" evidence="5">
    <location>
        <begin position="149"/>
        <end position="167"/>
    </location>
</feature>
<evidence type="ECO:0000313" key="7">
    <source>
        <dbReference type="Proteomes" id="UP001217089"/>
    </source>
</evidence>
<feature type="transmembrane region" description="Helical" evidence="5">
    <location>
        <begin position="403"/>
        <end position="425"/>
    </location>
</feature>
<keyword evidence="3 5" id="KW-1133">Transmembrane helix</keyword>
<evidence type="ECO:0000256" key="1">
    <source>
        <dbReference type="ARBA" id="ARBA00004141"/>
    </source>
</evidence>
<feature type="transmembrane region" description="Helical" evidence="5">
    <location>
        <begin position="337"/>
        <end position="355"/>
    </location>
</feature>
<evidence type="ECO:0000256" key="5">
    <source>
        <dbReference type="SAM" id="Phobius"/>
    </source>
</evidence>
<protein>
    <submittedName>
        <fullName evidence="6">Uncharacterized protein</fullName>
    </submittedName>
</protein>
<dbReference type="InterPro" id="IPR011701">
    <property type="entry name" value="MFS"/>
</dbReference>
<evidence type="ECO:0000256" key="2">
    <source>
        <dbReference type="ARBA" id="ARBA00022692"/>
    </source>
</evidence>
<dbReference type="Gene3D" id="1.20.1250.20">
    <property type="entry name" value="MFS general substrate transporter like domains"/>
    <property type="match status" value="2"/>
</dbReference>
<dbReference type="InterPro" id="IPR005828">
    <property type="entry name" value="MFS_sugar_transport-like"/>
</dbReference>
<dbReference type="EMBL" id="JARBDR010000342">
    <property type="protein sequence ID" value="KAJ8314162.1"/>
    <property type="molecule type" value="Genomic_DNA"/>
</dbReference>
<proteinExistence type="predicted"/>
<dbReference type="SUPFAM" id="SSF103473">
    <property type="entry name" value="MFS general substrate transporter"/>
    <property type="match status" value="1"/>
</dbReference>
<feature type="transmembrane region" description="Helical" evidence="5">
    <location>
        <begin position="174"/>
        <end position="194"/>
    </location>
</feature>